<dbReference type="EMBL" id="KN825369">
    <property type="protein sequence ID" value="KIK91602.1"/>
    <property type="molecule type" value="Genomic_DNA"/>
</dbReference>
<evidence type="ECO:0000256" key="1">
    <source>
        <dbReference type="SAM" id="MobiDB-lite"/>
    </source>
</evidence>
<evidence type="ECO:0000313" key="3">
    <source>
        <dbReference type="Proteomes" id="UP000054538"/>
    </source>
</evidence>
<name>A0A0D0D4U1_9AGAM</name>
<dbReference type="Proteomes" id="UP000054538">
    <property type="component" value="Unassembled WGS sequence"/>
</dbReference>
<feature type="region of interest" description="Disordered" evidence="1">
    <location>
        <begin position="18"/>
        <end position="47"/>
    </location>
</feature>
<organism evidence="2 3">
    <name type="scientific">Paxillus rubicundulus Ve08.2h10</name>
    <dbReference type="NCBI Taxonomy" id="930991"/>
    <lineage>
        <taxon>Eukaryota</taxon>
        <taxon>Fungi</taxon>
        <taxon>Dikarya</taxon>
        <taxon>Basidiomycota</taxon>
        <taxon>Agaricomycotina</taxon>
        <taxon>Agaricomycetes</taxon>
        <taxon>Agaricomycetidae</taxon>
        <taxon>Boletales</taxon>
        <taxon>Paxilineae</taxon>
        <taxon>Paxillaceae</taxon>
        <taxon>Paxillus</taxon>
    </lineage>
</organism>
<accession>A0A0D0D4U1</accession>
<dbReference type="HOGENOM" id="CLU_2758555_0_0_1"/>
<reference evidence="3" key="2">
    <citation type="submission" date="2015-01" db="EMBL/GenBank/DDBJ databases">
        <title>Evolutionary Origins and Diversification of the Mycorrhizal Mutualists.</title>
        <authorList>
            <consortium name="DOE Joint Genome Institute"/>
            <consortium name="Mycorrhizal Genomics Consortium"/>
            <person name="Kohler A."/>
            <person name="Kuo A."/>
            <person name="Nagy L.G."/>
            <person name="Floudas D."/>
            <person name="Copeland A."/>
            <person name="Barry K.W."/>
            <person name="Cichocki N."/>
            <person name="Veneault-Fourrey C."/>
            <person name="LaButti K."/>
            <person name="Lindquist E.A."/>
            <person name="Lipzen A."/>
            <person name="Lundell T."/>
            <person name="Morin E."/>
            <person name="Murat C."/>
            <person name="Riley R."/>
            <person name="Ohm R."/>
            <person name="Sun H."/>
            <person name="Tunlid A."/>
            <person name="Henrissat B."/>
            <person name="Grigoriev I.V."/>
            <person name="Hibbett D.S."/>
            <person name="Martin F."/>
        </authorList>
    </citation>
    <scope>NUCLEOTIDE SEQUENCE [LARGE SCALE GENOMIC DNA]</scope>
    <source>
        <strain evidence="3">Ve08.2h10</strain>
    </source>
</reference>
<reference evidence="2 3" key="1">
    <citation type="submission" date="2014-04" db="EMBL/GenBank/DDBJ databases">
        <authorList>
            <consortium name="DOE Joint Genome Institute"/>
            <person name="Kuo A."/>
            <person name="Kohler A."/>
            <person name="Jargeat P."/>
            <person name="Nagy L.G."/>
            <person name="Floudas D."/>
            <person name="Copeland A."/>
            <person name="Barry K.W."/>
            <person name="Cichocki N."/>
            <person name="Veneault-Fourrey C."/>
            <person name="LaButti K."/>
            <person name="Lindquist E.A."/>
            <person name="Lipzen A."/>
            <person name="Lundell T."/>
            <person name="Morin E."/>
            <person name="Murat C."/>
            <person name="Sun H."/>
            <person name="Tunlid A."/>
            <person name="Henrissat B."/>
            <person name="Grigoriev I.V."/>
            <person name="Hibbett D.S."/>
            <person name="Martin F."/>
            <person name="Nordberg H.P."/>
            <person name="Cantor M.N."/>
            <person name="Hua S.X."/>
        </authorList>
    </citation>
    <scope>NUCLEOTIDE SEQUENCE [LARGE SCALE GENOMIC DNA]</scope>
    <source>
        <strain evidence="2 3">Ve08.2h10</strain>
    </source>
</reference>
<sequence length="70" mass="8218">MEYSLNWKREDRIDRRLSTDVHMMIGNKDKKKKGTTTKGESSADTQGGKKFVSVHYKINDTQRQKCFLHD</sequence>
<gene>
    <name evidence="2" type="ORF">PAXRUDRAFT_621529</name>
</gene>
<dbReference type="InParanoid" id="A0A0D0D4U1"/>
<evidence type="ECO:0000313" key="2">
    <source>
        <dbReference type="EMBL" id="KIK91602.1"/>
    </source>
</evidence>
<keyword evidence="3" id="KW-1185">Reference proteome</keyword>
<protein>
    <submittedName>
        <fullName evidence="2">Uncharacterized protein</fullName>
    </submittedName>
</protein>
<dbReference type="AlphaFoldDB" id="A0A0D0D4U1"/>
<proteinExistence type="predicted"/>